<dbReference type="InterPro" id="IPR051644">
    <property type="entry name" value="TRAMP_AT-DNA-binding"/>
</dbReference>
<dbReference type="GO" id="GO:0071031">
    <property type="term" value="P:nuclear mRNA surveillance of mRNA 3'-end processing"/>
    <property type="evidence" value="ECO:0007669"/>
    <property type="project" value="TreeGrafter"/>
</dbReference>
<dbReference type="GO" id="GO:0008270">
    <property type="term" value="F:zinc ion binding"/>
    <property type="evidence" value="ECO:0007669"/>
    <property type="project" value="UniProtKB-KW"/>
</dbReference>
<evidence type="ECO:0000313" key="12">
    <source>
        <dbReference type="EMBL" id="CAB1460462.1"/>
    </source>
</evidence>
<keyword evidence="6" id="KW-0539">Nucleus</keyword>
<dbReference type="SUPFAM" id="SSF57756">
    <property type="entry name" value="Retrovirus zinc finger-like domains"/>
    <property type="match status" value="1"/>
</dbReference>
<evidence type="ECO:0000313" key="13">
    <source>
        <dbReference type="Proteomes" id="UP001153269"/>
    </source>
</evidence>
<dbReference type="GO" id="GO:0071037">
    <property type="term" value="P:nuclear polyadenylation-dependent snRNA catabolic process"/>
    <property type="evidence" value="ECO:0007669"/>
    <property type="project" value="TreeGrafter"/>
</dbReference>
<reference evidence="12" key="1">
    <citation type="submission" date="2020-03" db="EMBL/GenBank/DDBJ databases">
        <authorList>
            <person name="Weist P."/>
        </authorList>
    </citation>
    <scope>NUCLEOTIDE SEQUENCE</scope>
</reference>
<evidence type="ECO:0000259" key="11">
    <source>
        <dbReference type="PROSITE" id="PS50158"/>
    </source>
</evidence>
<sequence length="480" mass="54877">MDHKETEEREEEEDGEEALFVKNFSSSADEGEGVMELSDLIQAARLSRDPSPPLLLAHSISSGWAPEDSSASPASGAEVSQVEEEDREQPVEEWMILGGEEQVGDSSIHLNLGYWSDPEDESGAEDPNVMSDEDAWAVSVKDKFAADQSRTSRYFYADRNPTCNICNRAGHVAKNCYYQKKCPTCVLCGIQGHSQRDCPRRPCPSCGLPKHGLRHCEKPPIWKQLCQRCGMRGHLSDFCPDTWRQYHSTIRSQVPLRPKKIQRLKYKRCFAHCYNCSKRGHHGYECTKNRMVSGTFPSLPYVCHYDTMEDILQDGNRKHGRTKELGGAGSMQHPSEPTGQPGEENQPVLSRSGVKQETCGRAGRRKTWPERRRERQEVKKLRREAQARRQGGLLGRSRHHFDDEADPFKSNFHHHRQSTPPPKRKKKDEAAVKKSRKSRETERWKKRGGMKRGEIYPHGDVDKGSENLLSPKQRVRHRRR</sequence>
<comment type="caution">
    <text evidence="12">The sequence shown here is derived from an EMBL/GenBank/DDBJ whole genome shotgun (WGS) entry which is preliminary data.</text>
</comment>
<evidence type="ECO:0000256" key="3">
    <source>
        <dbReference type="ARBA" id="ARBA00022737"/>
    </source>
</evidence>
<evidence type="ECO:0000256" key="5">
    <source>
        <dbReference type="ARBA" id="ARBA00022833"/>
    </source>
</evidence>
<feature type="region of interest" description="Disordered" evidence="10">
    <location>
        <begin position="51"/>
        <end position="90"/>
    </location>
</feature>
<dbReference type="InterPro" id="IPR036875">
    <property type="entry name" value="Znf_CCHC_sf"/>
</dbReference>
<feature type="compositionally biased region" description="Basic and acidic residues" evidence="10">
    <location>
        <begin position="367"/>
        <end position="387"/>
    </location>
</feature>
<feature type="domain" description="CCHC-type" evidence="11">
    <location>
        <begin position="273"/>
        <end position="288"/>
    </location>
</feature>
<proteinExistence type="predicted"/>
<evidence type="ECO:0000256" key="1">
    <source>
        <dbReference type="ARBA" id="ARBA00004123"/>
    </source>
</evidence>
<dbReference type="Proteomes" id="UP001153269">
    <property type="component" value="Unassembled WGS sequence"/>
</dbReference>
<evidence type="ECO:0000256" key="6">
    <source>
        <dbReference type="ARBA" id="ARBA00023242"/>
    </source>
</evidence>
<dbReference type="PANTHER" id="PTHR46543:SF1">
    <property type="entry name" value="ZINC FINGER CCHC DOMAIN-CONTAINING PROTEIN 7"/>
    <property type="match status" value="1"/>
</dbReference>
<feature type="domain" description="CCHC-type" evidence="11">
    <location>
        <begin position="185"/>
        <end position="200"/>
    </location>
</feature>
<name>A0A9N7VW49_PLEPL</name>
<evidence type="ECO:0000256" key="2">
    <source>
        <dbReference type="ARBA" id="ARBA00022723"/>
    </source>
</evidence>
<keyword evidence="13" id="KW-1185">Reference proteome</keyword>
<organism evidence="12 13">
    <name type="scientific">Pleuronectes platessa</name>
    <name type="common">European plaice</name>
    <dbReference type="NCBI Taxonomy" id="8262"/>
    <lineage>
        <taxon>Eukaryota</taxon>
        <taxon>Metazoa</taxon>
        <taxon>Chordata</taxon>
        <taxon>Craniata</taxon>
        <taxon>Vertebrata</taxon>
        <taxon>Euteleostomi</taxon>
        <taxon>Actinopterygii</taxon>
        <taxon>Neopterygii</taxon>
        <taxon>Teleostei</taxon>
        <taxon>Neoteleostei</taxon>
        <taxon>Acanthomorphata</taxon>
        <taxon>Carangaria</taxon>
        <taxon>Pleuronectiformes</taxon>
        <taxon>Pleuronectoidei</taxon>
        <taxon>Pleuronectidae</taxon>
        <taxon>Pleuronectes</taxon>
    </lineage>
</organism>
<dbReference type="InterPro" id="IPR001878">
    <property type="entry name" value="Znf_CCHC"/>
</dbReference>
<feature type="domain" description="CCHC-type" evidence="11">
    <location>
        <begin position="226"/>
        <end position="241"/>
    </location>
</feature>
<feature type="compositionally biased region" description="Basic and acidic residues" evidence="10">
    <location>
        <begin position="451"/>
        <end position="465"/>
    </location>
</feature>
<evidence type="ECO:0000256" key="4">
    <source>
        <dbReference type="ARBA" id="ARBA00022771"/>
    </source>
</evidence>
<keyword evidence="3" id="KW-0677">Repeat</keyword>
<dbReference type="AlphaFoldDB" id="A0A9N7VW49"/>
<feature type="compositionally biased region" description="Basic residues" evidence="10">
    <location>
        <begin position="411"/>
        <end position="426"/>
    </location>
</feature>
<evidence type="ECO:0000256" key="10">
    <source>
        <dbReference type="SAM" id="MobiDB-lite"/>
    </source>
</evidence>
<keyword evidence="5" id="KW-0862">Zinc</keyword>
<dbReference type="PROSITE" id="PS50158">
    <property type="entry name" value="ZF_CCHC"/>
    <property type="match status" value="4"/>
</dbReference>
<feature type="compositionally biased region" description="Basic and acidic residues" evidence="10">
    <location>
        <begin position="427"/>
        <end position="443"/>
    </location>
</feature>
<dbReference type="GO" id="GO:0003723">
    <property type="term" value="F:RNA binding"/>
    <property type="evidence" value="ECO:0007669"/>
    <property type="project" value="TreeGrafter"/>
</dbReference>
<dbReference type="EMBL" id="CADEAL010004479">
    <property type="protein sequence ID" value="CAB1460462.1"/>
    <property type="molecule type" value="Genomic_DNA"/>
</dbReference>
<dbReference type="GO" id="GO:0071038">
    <property type="term" value="P:TRAMP-dependent tRNA surveillance pathway"/>
    <property type="evidence" value="ECO:0007669"/>
    <property type="project" value="TreeGrafter"/>
</dbReference>
<dbReference type="Gene3D" id="4.10.60.10">
    <property type="entry name" value="Zinc finger, CCHC-type"/>
    <property type="match status" value="2"/>
</dbReference>
<feature type="domain" description="CCHC-type" evidence="11">
    <location>
        <begin position="163"/>
        <end position="176"/>
    </location>
</feature>
<dbReference type="GO" id="GO:0071036">
    <property type="term" value="P:nuclear polyadenylation-dependent snoRNA catabolic process"/>
    <property type="evidence" value="ECO:0007669"/>
    <property type="project" value="TreeGrafter"/>
</dbReference>
<keyword evidence="4 9" id="KW-0863">Zinc-finger</keyword>
<protein>
    <recommendedName>
        <fullName evidence="7">Zinc finger CCHC domain-containing protein 7</fullName>
    </recommendedName>
    <alternativeName>
        <fullName evidence="8">TRAMP-like complex RNA-binding factor ZCCHC7</fullName>
    </alternativeName>
</protein>
<dbReference type="PANTHER" id="PTHR46543">
    <property type="entry name" value="ZINC FINGER CCHC DOMAIN-CONTAINING PROTEIN 7"/>
    <property type="match status" value="1"/>
</dbReference>
<dbReference type="SMART" id="SM00343">
    <property type="entry name" value="ZnF_C2HC"/>
    <property type="match status" value="5"/>
</dbReference>
<accession>A0A9N7VW49</accession>
<comment type="subcellular location">
    <subcellularLocation>
        <location evidence="1">Nucleus</location>
    </subcellularLocation>
</comment>
<evidence type="ECO:0000256" key="7">
    <source>
        <dbReference type="ARBA" id="ARBA00041190"/>
    </source>
</evidence>
<evidence type="ECO:0000256" key="8">
    <source>
        <dbReference type="ARBA" id="ARBA00043023"/>
    </source>
</evidence>
<dbReference type="GO" id="GO:0071035">
    <property type="term" value="P:nuclear polyadenylation-dependent rRNA catabolic process"/>
    <property type="evidence" value="ECO:0007669"/>
    <property type="project" value="TreeGrafter"/>
</dbReference>
<feature type="region of interest" description="Disordered" evidence="10">
    <location>
        <begin position="317"/>
        <end position="480"/>
    </location>
</feature>
<dbReference type="GO" id="GO:0071039">
    <property type="term" value="P:nuclear polyadenylation-dependent CUT catabolic process"/>
    <property type="evidence" value="ECO:0007669"/>
    <property type="project" value="TreeGrafter"/>
</dbReference>
<evidence type="ECO:0000256" key="9">
    <source>
        <dbReference type="PROSITE-ProRule" id="PRU00047"/>
    </source>
</evidence>
<keyword evidence="2" id="KW-0479">Metal-binding</keyword>
<gene>
    <name evidence="12" type="ORF">PLEPLA_LOCUS48313</name>
</gene>
<dbReference type="GO" id="GO:0031499">
    <property type="term" value="C:TRAMP complex"/>
    <property type="evidence" value="ECO:0007669"/>
    <property type="project" value="TreeGrafter"/>
</dbReference>